<feature type="compositionally biased region" description="Basic and acidic residues" evidence="1">
    <location>
        <begin position="490"/>
        <end position="503"/>
    </location>
</feature>
<feature type="region of interest" description="Disordered" evidence="1">
    <location>
        <begin position="482"/>
        <end position="503"/>
    </location>
</feature>
<evidence type="ECO:0000256" key="1">
    <source>
        <dbReference type="SAM" id="MobiDB-lite"/>
    </source>
</evidence>
<dbReference type="EMBL" id="JABBWE010000012">
    <property type="protein sequence ID" value="KAG1799051.1"/>
    <property type="molecule type" value="Genomic_DNA"/>
</dbReference>
<dbReference type="InterPro" id="IPR011011">
    <property type="entry name" value="Znf_FYVE_PHD"/>
</dbReference>
<keyword evidence="3" id="KW-1185">Reference proteome</keyword>
<comment type="caution">
    <text evidence="2">The sequence shown here is derived from an EMBL/GenBank/DDBJ whole genome shotgun (WGS) entry which is preliminary data.</text>
</comment>
<gene>
    <name evidence="2" type="ORF">HD556DRAFT_1440118</name>
</gene>
<reference evidence="2" key="1">
    <citation type="journal article" date="2020" name="New Phytol.">
        <title>Comparative genomics reveals dynamic genome evolution in host specialist ectomycorrhizal fungi.</title>
        <authorList>
            <person name="Lofgren L.A."/>
            <person name="Nguyen N.H."/>
            <person name="Vilgalys R."/>
            <person name="Ruytinx J."/>
            <person name="Liao H.L."/>
            <person name="Branco S."/>
            <person name="Kuo A."/>
            <person name="LaButti K."/>
            <person name="Lipzen A."/>
            <person name="Andreopoulos W."/>
            <person name="Pangilinan J."/>
            <person name="Riley R."/>
            <person name="Hundley H."/>
            <person name="Na H."/>
            <person name="Barry K."/>
            <person name="Grigoriev I.V."/>
            <person name="Stajich J.E."/>
            <person name="Kennedy P.G."/>
        </authorList>
    </citation>
    <scope>NUCLEOTIDE SEQUENCE</scope>
    <source>
        <strain evidence="2">S12</strain>
    </source>
</reference>
<evidence type="ECO:0000313" key="3">
    <source>
        <dbReference type="Proteomes" id="UP000719766"/>
    </source>
</evidence>
<feature type="compositionally biased region" description="Basic residues" evidence="1">
    <location>
        <begin position="1"/>
        <end position="10"/>
    </location>
</feature>
<dbReference type="RefSeq" id="XP_041163592.1">
    <property type="nucleotide sequence ID" value="XM_041306063.1"/>
</dbReference>
<evidence type="ECO:0000313" key="2">
    <source>
        <dbReference type="EMBL" id="KAG1799051.1"/>
    </source>
</evidence>
<feature type="region of interest" description="Disordered" evidence="1">
    <location>
        <begin position="1"/>
        <end position="40"/>
    </location>
</feature>
<sequence length="503" mass="54335">MAKNTAKKRAAGGVARRLTGPLGSPVASPPPVSPEGEAGVVQPDAHSSWCLICRDGAEGDVVLYECSACPRVMCSRCLDVPSASCDLVAQPDVLFWCLSCHAGHTLKAPAPYYGFYRENLPAQGGKPALQGFLQLNGRFETGSCAVLAAAPIAVIHFIVGGSNEVVTPVPLLSHYLEHYFPNGGYIYIEVPFDVTTHKSIRGYTRAQDAHIIQLKTHLTHSGRVLAFFSDHSEEDSGWLFAGKDKGKFVAMSVSQVLSTVLGPYYGILSGATMIFLVCGSVVAHDDAFSELQEALLNYGVASAIIFTAERFQPLVATNFLLALAEQVVIEQLNVRIAFPSLLSLSSRLGQHTNVILMTRDDADGTPMLLVTKFARAHPQTQPWGIPVPSQCPLCGSTNSWSEKVAVKVSYESLDPDVPGEDPVYRYLYSCTYPECGKAQRKPCHKFHIEKPPGSILKAAKTKSSGWFQSPSTTFPALPFIESGTQGKCPRSSDGEVSAKRMRV</sequence>
<dbReference type="GeneID" id="64599827"/>
<feature type="compositionally biased region" description="Low complexity" evidence="1">
    <location>
        <begin position="11"/>
        <end position="26"/>
    </location>
</feature>
<dbReference type="AlphaFoldDB" id="A0A9P7DNH5"/>
<dbReference type="SUPFAM" id="SSF57903">
    <property type="entry name" value="FYVE/PHD zinc finger"/>
    <property type="match status" value="1"/>
</dbReference>
<protein>
    <submittedName>
        <fullName evidence="2">Uncharacterized protein</fullName>
    </submittedName>
</protein>
<organism evidence="2 3">
    <name type="scientific">Suillus plorans</name>
    <dbReference type="NCBI Taxonomy" id="116603"/>
    <lineage>
        <taxon>Eukaryota</taxon>
        <taxon>Fungi</taxon>
        <taxon>Dikarya</taxon>
        <taxon>Basidiomycota</taxon>
        <taxon>Agaricomycotina</taxon>
        <taxon>Agaricomycetes</taxon>
        <taxon>Agaricomycetidae</taxon>
        <taxon>Boletales</taxon>
        <taxon>Suillineae</taxon>
        <taxon>Suillaceae</taxon>
        <taxon>Suillus</taxon>
    </lineage>
</organism>
<accession>A0A9P7DNH5</accession>
<dbReference type="OrthoDB" id="2687899at2759"/>
<dbReference type="Proteomes" id="UP000719766">
    <property type="component" value="Unassembled WGS sequence"/>
</dbReference>
<proteinExistence type="predicted"/>
<name>A0A9P7DNH5_9AGAM</name>